<feature type="domain" description="AAA" evidence="1">
    <location>
        <begin position="3"/>
        <end position="182"/>
    </location>
</feature>
<evidence type="ECO:0000259" key="1">
    <source>
        <dbReference type="Pfam" id="PF13614"/>
    </source>
</evidence>
<name>A0A845E7F3_9BACI</name>
<dbReference type="PANTHER" id="PTHR13696:SF99">
    <property type="entry name" value="COBYRINIC ACID AC-DIAMIDE SYNTHASE"/>
    <property type="match status" value="1"/>
</dbReference>
<dbReference type="InterPro" id="IPR027417">
    <property type="entry name" value="P-loop_NTPase"/>
</dbReference>
<proteinExistence type="predicted"/>
<comment type="caution">
    <text evidence="2">The sequence shown here is derived from an EMBL/GenBank/DDBJ whole genome shotgun (WGS) entry which is preliminary data.</text>
</comment>
<dbReference type="InterPro" id="IPR025669">
    <property type="entry name" value="AAA_dom"/>
</dbReference>
<dbReference type="SUPFAM" id="SSF52540">
    <property type="entry name" value="P-loop containing nucleoside triphosphate hydrolases"/>
    <property type="match status" value="1"/>
</dbReference>
<dbReference type="EMBL" id="WMET01000013">
    <property type="protein sequence ID" value="MYL22057.1"/>
    <property type="molecule type" value="Genomic_DNA"/>
</dbReference>
<dbReference type="CDD" id="cd02042">
    <property type="entry name" value="ParAB_family"/>
    <property type="match status" value="1"/>
</dbReference>
<dbReference type="Gene3D" id="3.40.50.300">
    <property type="entry name" value="P-loop containing nucleotide triphosphate hydrolases"/>
    <property type="match status" value="1"/>
</dbReference>
<organism evidence="2 3">
    <name type="scientific">Halobacillus litoralis</name>
    <dbReference type="NCBI Taxonomy" id="45668"/>
    <lineage>
        <taxon>Bacteria</taxon>
        <taxon>Bacillati</taxon>
        <taxon>Bacillota</taxon>
        <taxon>Bacilli</taxon>
        <taxon>Bacillales</taxon>
        <taxon>Bacillaceae</taxon>
        <taxon>Halobacillus</taxon>
    </lineage>
</organism>
<gene>
    <name evidence="2" type="ORF">GLW04_19465</name>
</gene>
<evidence type="ECO:0000313" key="2">
    <source>
        <dbReference type="EMBL" id="MYL22057.1"/>
    </source>
</evidence>
<dbReference type="InterPro" id="IPR050678">
    <property type="entry name" value="DNA_Partitioning_ATPase"/>
</dbReference>
<accession>A0A845E7F3</accession>
<dbReference type="Proteomes" id="UP000460949">
    <property type="component" value="Unassembled WGS sequence"/>
</dbReference>
<protein>
    <submittedName>
        <fullName evidence="2">AAA family ATPase</fullName>
    </submittedName>
</protein>
<dbReference type="RefSeq" id="WP_160839972.1">
    <property type="nucleotide sequence ID" value="NZ_WMET01000013.1"/>
</dbReference>
<dbReference type="PANTHER" id="PTHR13696">
    <property type="entry name" value="P-LOOP CONTAINING NUCLEOSIDE TRIPHOSPHATE HYDROLASE"/>
    <property type="match status" value="1"/>
</dbReference>
<dbReference type="Pfam" id="PF13614">
    <property type="entry name" value="AAA_31"/>
    <property type="match status" value="1"/>
</dbReference>
<sequence length="266" mass="30360">MAQVITFGNFKGGVGKTTSSVMFAYILQEQGYKTLLVDLDPQANSTSFLANTFEISLNDFVSIYEAMEMEDLSKATLSMSANLDLLPSAVDLVKFGDLLNQKNKGHAGNKHYYFDYLLGELKDSYDFVIIDVPPTISENTNNALVASNYSLIIMQSEPDSLAGAIDFNDYIKGMKQFNPDLEVLGILPYLVNKRSKIDEYILEKSMSEDLNIRDLVFKSHIYERERVKRFRINGITSSNNRDFHDKKTLKMYEKVVKEFLKRMDEK</sequence>
<evidence type="ECO:0000313" key="3">
    <source>
        <dbReference type="Proteomes" id="UP000460949"/>
    </source>
</evidence>
<reference evidence="2 3" key="1">
    <citation type="submission" date="2019-11" db="EMBL/GenBank/DDBJ databases">
        <title>Genome sequences of 17 halophilic strains isolated from different environments.</title>
        <authorList>
            <person name="Furrow R.E."/>
        </authorList>
    </citation>
    <scope>NUCLEOTIDE SEQUENCE [LARGE SCALE GENOMIC DNA]</scope>
    <source>
        <strain evidence="2 3">22511_23_Filter</strain>
    </source>
</reference>
<dbReference type="AlphaFoldDB" id="A0A845E7F3"/>